<keyword evidence="2" id="KW-0028">Amino-acid biosynthesis</keyword>
<comment type="caution">
    <text evidence="5">The sequence shown here is derived from an EMBL/GenBank/DDBJ whole genome shotgun (WGS) entry which is preliminary data.</text>
</comment>
<keyword evidence="2" id="KW-0057">Aromatic amino acid biosynthesis</keyword>
<reference evidence="5 6" key="1">
    <citation type="submission" date="2023-12" db="EMBL/GenBank/DDBJ databases">
        <title>Sinomonas terricola sp. nov, isolated from litchi orchard soil in Guangdong, PR China.</title>
        <authorList>
            <person name="Jiaxin W."/>
            <person name="Yang Z."/>
            <person name="Honghui Z."/>
        </authorList>
    </citation>
    <scope>NUCLEOTIDE SEQUENCE [LARGE SCALE GENOMIC DNA]</scope>
    <source>
        <strain evidence="5 6">JGH33</strain>
    </source>
</reference>
<evidence type="ECO:0000256" key="2">
    <source>
        <dbReference type="ARBA" id="ARBA00023141"/>
    </source>
</evidence>
<dbReference type="InterPro" id="IPR022893">
    <property type="entry name" value="Shikimate_DH_fam"/>
</dbReference>
<name>A0ABU5TBG9_9MICC</name>
<evidence type="ECO:0000313" key="5">
    <source>
        <dbReference type="EMBL" id="MEA5457029.1"/>
    </source>
</evidence>
<dbReference type="PANTHER" id="PTHR21089">
    <property type="entry name" value="SHIKIMATE DEHYDROGENASE"/>
    <property type="match status" value="1"/>
</dbReference>
<protein>
    <recommendedName>
        <fullName evidence="4">Shikimate dehydrogenase substrate binding N-terminal domain-containing protein</fullName>
    </recommendedName>
</protein>
<organism evidence="5 6">
    <name type="scientific">Sinomonas terricola</name>
    <dbReference type="NCBI Taxonomy" id="3110330"/>
    <lineage>
        <taxon>Bacteria</taxon>
        <taxon>Bacillati</taxon>
        <taxon>Actinomycetota</taxon>
        <taxon>Actinomycetes</taxon>
        <taxon>Micrococcales</taxon>
        <taxon>Micrococcaceae</taxon>
        <taxon>Sinomonas</taxon>
    </lineage>
</organism>
<feature type="compositionally biased region" description="Low complexity" evidence="3">
    <location>
        <begin position="108"/>
        <end position="121"/>
    </location>
</feature>
<gene>
    <name evidence="5" type="ORF">SPF06_20080</name>
</gene>
<accession>A0ABU5TBG9</accession>
<dbReference type="InterPro" id="IPR013708">
    <property type="entry name" value="Shikimate_DH-bd_N"/>
</dbReference>
<evidence type="ECO:0000313" key="6">
    <source>
        <dbReference type="Proteomes" id="UP001304769"/>
    </source>
</evidence>
<sequence>MTTRILGSKPAFRAGLIGSGIQLSFSPALHETEGQALGLEYSYTLIDTDTLPEPELRSLVTEARKSGLSGLNITHPYKKAVIEHLDDLSPDARALGAVNTVVFERTSSRSAPTSSSTSACPRPAPQPRHSRHATGNRSSSPKGSAAPRPTSPPPTAS</sequence>
<comment type="pathway">
    <text evidence="1">Metabolic intermediate biosynthesis; chorismate biosynthesis; chorismate from D-erythrose 4-phosphate and phosphoenolpyruvate: step 4/7.</text>
</comment>
<keyword evidence="6" id="KW-1185">Reference proteome</keyword>
<dbReference type="Gene3D" id="3.40.50.10860">
    <property type="entry name" value="Leucine Dehydrogenase, chain A, domain 1"/>
    <property type="match status" value="1"/>
</dbReference>
<dbReference type="Pfam" id="PF08501">
    <property type="entry name" value="Shikimate_dh_N"/>
    <property type="match status" value="1"/>
</dbReference>
<evidence type="ECO:0000256" key="1">
    <source>
        <dbReference type="ARBA" id="ARBA00004871"/>
    </source>
</evidence>
<evidence type="ECO:0000256" key="3">
    <source>
        <dbReference type="SAM" id="MobiDB-lite"/>
    </source>
</evidence>
<proteinExistence type="predicted"/>
<dbReference type="Proteomes" id="UP001304769">
    <property type="component" value="Unassembled WGS sequence"/>
</dbReference>
<feature type="region of interest" description="Disordered" evidence="3">
    <location>
        <begin position="105"/>
        <end position="157"/>
    </location>
</feature>
<dbReference type="PANTHER" id="PTHR21089:SF1">
    <property type="entry name" value="BIFUNCTIONAL 3-DEHYDROQUINATE DEHYDRATASE_SHIKIMATE DEHYDROGENASE, CHLOROPLASTIC"/>
    <property type="match status" value="1"/>
</dbReference>
<dbReference type="RefSeq" id="WP_323280942.1">
    <property type="nucleotide sequence ID" value="NZ_JAYGGQ010000020.1"/>
</dbReference>
<dbReference type="InterPro" id="IPR046346">
    <property type="entry name" value="Aminoacid_DH-like_N_sf"/>
</dbReference>
<feature type="domain" description="Shikimate dehydrogenase substrate binding N-terminal" evidence="4">
    <location>
        <begin position="16"/>
        <end position="101"/>
    </location>
</feature>
<dbReference type="EMBL" id="JAYGGQ010000020">
    <property type="protein sequence ID" value="MEA5457029.1"/>
    <property type="molecule type" value="Genomic_DNA"/>
</dbReference>
<evidence type="ECO:0000259" key="4">
    <source>
        <dbReference type="Pfam" id="PF08501"/>
    </source>
</evidence>
<dbReference type="SUPFAM" id="SSF53223">
    <property type="entry name" value="Aminoacid dehydrogenase-like, N-terminal domain"/>
    <property type="match status" value="1"/>
</dbReference>